<gene>
    <name evidence="9" type="ORF">HCN44_000048</name>
</gene>
<proteinExistence type="inferred from homology"/>
<accession>A0A835CQI8</accession>
<dbReference type="Pfam" id="PF00501">
    <property type="entry name" value="AMP-binding"/>
    <property type="match status" value="1"/>
</dbReference>
<evidence type="ECO:0000256" key="2">
    <source>
        <dbReference type="ARBA" id="ARBA00022598"/>
    </source>
</evidence>
<dbReference type="InterPro" id="IPR000873">
    <property type="entry name" value="AMP-dep_synth/lig_dom"/>
</dbReference>
<dbReference type="PANTHER" id="PTHR43201">
    <property type="entry name" value="ACYL-COA SYNTHETASE"/>
    <property type="match status" value="1"/>
</dbReference>
<protein>
    <recommendedName>
        <fullName evidence="5">Medium-chain acyl-CoA ligase ACSF2, mitochondrial</fullName>
        <ecNumber evidence="4">6.2.1.2</ecNumber>
    </recommendedName>
</protein>
<dbReference type="EC" id="6.2.1.2" evidence="4"/>
<dbReference type="EMBL" id="JACMRX010000004">
    <property type="protein sequence ID" value="KAF7990243.1"/>
    <property type="molecule type" value="Genomic_DNA"/>
</dbReference>
<comment type="catalytic activity">
    <reaction evidence="6">
        <text>octanoate + ATP + CoA = octanoyl-CoA + AMP + diphosphate</text>
        <dbReference type="Rhea" id="RHEA:33631"/>
        <dbReference type="ChEBI" id="CHEBI:25646"/>
        <dbReference type="ChEBI" id="CHEBI:30616"/>
        <dbReference type="ChEBI" id="CHEBI:33019"/>
        <dbReference type="ChEBI" id="CHEBI:57287"/>
        <dbReference type="ChEBI" id="CHEBI:57386"/>
        <dbReference type="ChEBI" id="CHEBI:456215"/>
    </reaction>
</comment>
<evidence type="ECO:0000256" key="6">
    <source>
        <dbReference type="ARBA" id="ARBA00047319"/>
    </source>
</evidence>
<evidence type="ECO:0000259" key="8">
    <source>
        <dbReference type="Pfam" id="PF00501"/>
    </source>
</evidence>
<dbReference type="AlphaFoldDB" id="A0A835CQI8"/>
<comment type="function">
    <text evidence="3">Acyl-CoA synthases catalyze the initial reaction in fatty acid metabolism, by forming a thioester with CoA. Has some preference toward medium-chain substrates. Plays a role in adipocyte differentiation.</text>
</comment>
<dbReference type="GO" id="GO:0006631">
    <property type="term" value="P:fatty acid metabolic process"/>
    <property type="evidence" value="ECO:0007669"/>
    <property type="project" value="TreeGrafter"/>
</dbReference>
<dbReference type="GO" id="GO:0031956">
    <property type="term" value="F:medium-chain fatty acid-CoA ligase activity"/>
    <property type="evidence" value="ECO:0007669"/>
    <property type="project" value="UniProtKB-EC"/>
</dbReference>
<reference evidence="9 10" key="1">
    <citation type="submission" date="2020-08" db="EMBL/GenBank/DDBJ databases">
        <title>Aphidius gifuensis genome sequencing and assembly.</title>
        <authorList>
            <person name="Du Z."/>
        </authorList>
    </citation>
    <scope>NUCLEOTIDE SEQUENCE [LARGE SCALE GENOMIC DNA]</scope>
    <source>
        <strain evidence="9">YNYX2018</strain>
        <tissue evidence="9">Adults</tissue>
    </source>
</reference>
<dbReference type="SUPFAM" id="SSF56801">
    <property type="entry name" value="Acetyl-CoA synthetase-like"/>
    <property type="match status" value="1"/>
</dbReference>
<organism evidence="9 10">
    <name type="scientific">Aphidius gifuensis</name>
    <name type="common">Parasitoid wasp</name>
    <dbReference type="NCBI Taxonomy" id="684658"/>
    <lineage>
        <taxon>Eukaryota</taxon>
        <taxon>Metazoa</taxon>
        <taxon>Ecdysozoa</taxon>
        <taxon>Arthropoda</taxon>
        <taxon>Hexapoda</taxon>
        <taxon>Insecta</taxon>
        <taxon>Pterygota</taxon>
        <taxon>Neoptera</taxon>
        <taxon>Endopterygota</taxon>
        <taxon>Hymenoptera</taxon>
        <taxon>Apocrita</taxon>
        <taxon>Ichneumonoidea</taxon>
        <taxon>Braconidae</taxon>
        <taxon>Aphidiinae</taxon>
        <taxon>Aphidius</taxon>
    </lineage>
</organism>
<keyword evidence="10" id="KW-1185">Reference proteome</keyword>
<comment type="similarity">
    <text evidence="1">Belongs to the ATP-dependent AMP-binding enzyme family.</text>
</comment>
<evidence type="ECO:0000256" key="4">
    <source>
        <dbReference type="ARBA" id="ARBA00039009"/>
    </source>
</evidence>
<keyword evidence="2" id="KW-0436">Ligase</keyword>
<sequence>MLLSRLNFVQRYIIPVKLSRKYNTSSKVVDRNLSYKYVEGRLPLVDITVGQLMKQSVEQWPDRDCIVSLHQGIRLTYRDVLKKSDKFAAGLKNLGLKKGDRVAIWGVNDAEWLIAFLATSKIGLIMAGINYSFQQQEIDYCLNKVQAKAVLSPNYYKNQDNSKILLNSINNCPDLKHIILWGHDACVTGTRRFCDVENLASSIEVEAVEKDQDELSCNIGCNIQFTSGTTGLPKAPLLSHRSLVNNGIQIADRENLTESHHKICFNVPFFHAFGIVQGHMAGIAAGSTFVLQSPTFNPKHAIDAIVKEKCTIAFGTPTMWVNMLDVQERVNAPIKTLKMTVAGGAYVSPALRMKIENTFGIDNFMTVYGLTEGTAMMFQSQLGESAEVAHDTVGYVQNYIEAMVVGNDNLPVPFGSEGELWVRGYNVMMGYWEDIENTNKTINKDGWLKTGDKFILRKDGYGRIIGRLKDMIIRGGENIFPK</sequence>
<dbReference type="OrthoDB" id="10253115at2759"/>
<evidence type="ECO:0000256" key="7">
    <source>
        <dbReference type="ARBA" id="ARBA00048277"/>
    </source>
</evidence>
<evidence type="ECO:0000313" key="10">
    <source>
        <dbReference type="Proteomes" id="UP000639338"/>
    </source>
</evidence>
<dbReference type="Proteomes" id="UP000639338">
    <property type="component" value="Unassembled WGS sequence"/>
</dbReference>
<dbReference type="InterPro" id="IPR020845">
    <property type="entry name" value="AMP-binding_CS"/>
</dbReference>
<evidence type="ECO:0000313" key="9">
    <source>
        <dbReference type="EMBL" id="KAF7990243.1"/>
    </source>
</evidence>
<dbReference type="PANTHER" id="PTHR43201:SF5">
    <property type="entry name" value="MEDIUM-CHAIN ACYL-COA LIGASE ACSF2, MITOCHONDRIAL"/>
    <property type="match status" value="1"/>
</dbReference>
<comment type="caution">
    <text evidence="9">The sequence shown here is derived from an EMBL/GenBank/DDBJ whole genome shotgun (WGS) entry which is preliminary data.</text>
</comment>
<dbReference type="PROSITE" id="PS00455">
    <property type="entry name" value="AMP_BINDING"/>
    <property type="match status" value="1"/>
</dbReference>
<evidence type="ECO:0000256" key="1">
    <source>
        <dbReference type="ARBA" id="ARBA00006432"/>
    </source>
</evidence>
<dbReference type="Gene3D" id="2.30.38.10">
    <property type="entry name" value="Luciferase, Domain 3"/>
    <property type="match status" value="1"/>
</dbReference>
<feature type="domain" description="AMP-dependent synthetase/ligase" evidence="8">
    <location>
        <begin position="54"/>
        <end position="432"/>
    </location>
</feature>
<evidence type="ECO:0000256" key="5">
    <source>
        <dbReference type="ARBA" id="ARBA00039638"/>
    </source>
</evidence>
<name>A0A835CQI8_APHGI</name>
<evidence type="ECO:0000256" key="3">
    <source>
        <dbReference type="ARBA" id="ARBA00037247"/>
    </source>
</evidence>
<comment type="catalytic activity">
    <reaction evidence="7">
        <text>a medium-chain fatty acid + ATP + CoA = a medium-chain fatty acyl-CoA + AMP + diphosphate</text>
        <dbReference type="Rhea" id="RHEA:48340"/>
        <dbReference type="ChEBI" id="CHEBI:30616"/>
        <dbReference type="ChEBI" id="CHEBI:33019"/>
        <dbReference type="ChEBI" id="CHEBI:57287"/>
        <dbReference type="ChEBI" id="CHEBI:59558"/>
        <dbReference type="ChEBI" id="CHEBI:90546"/>
        <dbReference type="ChEBI" id="CHEBI:456215"/>
        <dbReference type="EC" id="6.2.1.2"/>
    </reaction>
</comment>
<dbReference type="Gene3D" id="3.40.50.980">
    <property type="match status" value="2"/>
</dbReference>